<reference evidence="1 2" key="1">
    <citation type="submission" date="2016-10" db="EMBL/GenBank/DDBJ databases">
        <title>Complete genome of the TMA-utilizing, human hosted archaeon Methanomethylophilus alvus Gen. nov, sp. nov., strain Mx-05, derived from a pure culture.</title>
        <authorList>
            <person name="Brugere J.-F."/>
            <person name="Ben Hania W."/>
            <person name="Chaudhary P.P."/>
            <person name="Gaci N."/>
            <person name="Borrel G."/>
            <person name="Cao Van Tuat L."/>
            <person name="Fardeau M.-L."/>
            <person name="Harris H.M.B."/>
            <person name="O'Toole P.W."/>
            <person name="Ollivier B."/>
        </authorList>
    </citation>
    <scope>NUCLEOTIDE SEQUENCE [LARGE SCALE GENOMIC DNA]</scope>
    <source>
        <strain evidence="1 2">Mx-05</strain>
    </source>
</reference>
<organism evidence="1 2">
    <name type="scientific">Methanomethylophilus alvi</name>
    <dbReference type="NCBI Taxonomy" id="1291540"/>
    <lineage>
        <taxon>Archaea</taxon>
        <taxon>Methanobacteriati</taxon>
        <taxon>Thermoplasmatota</taxon>
        <taxon>Thermoplasmata</taxon>
        <taxon>Methanomassiliicoccales</taxon>
        <taxon>Methanomethylophilaceae</taxon>
        <taxon>Methanomethylophilus</taxon>
    </lineage>
</organism>
<proteinExistence type="predicted"/>
<protein>
    <recommendedName>
        <fullName evidence="3">ArsR family transcriptional regulator</fullName>
    </recommendedName>
</protein>
<evidence type="ECO:0000313" key="2">
    <source>
        <dbReference type="Proteomes" id="UP000273278"/>
    </source>
</evidence>
<dbReference type="Proteomes" id="UP000273278">
    <property type="component" value="Chromosome"/>
</dbReference>
<evidence type="ECO:0008006" key="3">
    <source>
        <dbReference type="Google" id="ProtNLM"/>
    </source>
</evidence>
<dbReference type="Pfam" id="PF09824">
    <property type="entry name" value="ArsR"/>
    <property type="match status" value="1"/>
</dbReference>
<sequence length="166" mass="19071">MNRIKVINEPSELVPMLRAVDTPIKREVLKEVTLEWKTADEIEKKFGPEGREATIFFEKMKLVETRWLSTNGNYPEKSYHTYYSSFSINAQWPVYEISDVLAAAMMPEEEYAELEAKILEQVGTTGKFSGDVAETLGLSSTMLKSLVRRSVKMDYRGHKIEPIKED</sequence>
<evidence type="ECO:0000313" key="1">
    <source>
        <dbReference type="EMBL" id="AYQ55736.1"/>
    </source>
</evidence>
<dbReference type="GeneID" id="41322407"/>
<dbReference type="EMBL" id="CP017686">
    <property type="protein sequence ID" value="AYQ55736.1"/>
    <property type="molecule type" value="Genomic_DNA"/>
</dbReference>
<dbReference type="RefSeq" id="WP_022532585.1">
    <property type="nucleotide sequence ID" value="NZ_CAYARL010000009.1"/>
</dbReference>
<dbReference type="InterPro" id="IPR014517">
    <property type="entry name" value="ArsR_tscrpt_regulator"/>
</dbReference>
<dbReference type="PIRSF" id="PIRSF022057">
    <property type="entry name" value="UCP022057"/>
    <property type="match status" value="1"/>
</dbReference>
<dbReference type="AlphaFoldDB" id="A0A3G3IIS3"/>
<gene>
    <name evidence="1" type="ORF">BKD89_08050</name>
</gene>
<name>A0A3G3IIS3_9ARCH</name>
<accession>A0A3G3IIS3</accession>